<dbReference type="RefSeq" id="WP_121987687.1">
    <property type="nucleotide sequence ID" value="NZ_OUNR01000001.1"/>
</dbReference>
<dbReference type="InParanoid" id="A0A330L1G3"/>
<keyword evidence="1" id="KW-0732">Signal</keyword>
<name>A0A330L1G3_9BACT</name>
<evidence type="ECO:0000256" key="1">
    <source>
        <dbReference type="SAM" id="SignalP"/>
    </source>
</evidence>
<evidence type="ECO:0000313" key="2">
    <source>
        <dbReference type="EMBL" id="SPP63099.1"/>
    </source>
</evidence>
<protein>
    <recommendedName>
        <fullName evidence="4">Secreted protein</fullName>
    </recommendedName>
</protein>
<feature type="chain" id="PRO_5016454068" description="Secreted protein" evidence="1">
    <location>
        <begin position="24"/>
        <end position="139"/>
    </location>
</feature>
<sequence length="139" mass="14548">MNLRLRIAVVVFTLLAVSVGASAAEDFPVVDSPALQSLNEQFSRGGVGSEGPFDAPASLSQYSPSSSIFRDIPSISGHYSVGGRTIMPYLGAGFGGGYTSDLNRSLIGPPPVQSDVGLRSQFGQGLSPNEFQLGLRIPF</sequence>
<dbReference type="OrthoDB" id="9811247at2"/>
<gene>
    <name evidence="2" type="ORF">NITLEN_10185</name>
</gene>
<keyword evidence="3" id="KW-1185">Reference proteome</keyword>
<evidence type="ECO:0000313" key="3">
    <source>
        <dbReference type="Proteomes" id="UP000248168"/>
    </source>
</evidence>
<dbReference type="Proteomes" id="UP000248168">
    <property type="component" value="Unassembled WGS sequence"/>
</dbReference>
<dbReference type="EMBL" id="OUNR01000001">
    <property type="protein sequence ID" value="SPP63099.1"/>
    <property type="molecule type" value="Genomic_DNA"/>
</dbReference>
<feature type="signal peptide" evidence="1">
    <location>
        <begin position="1"/>
        <end position="23"/>
    </location>
</feature>
<dbReference type="AlphaFoldDB" id="A0A330L1G3"/>
<proteinExistence type="predicted"/>
<evidence type="ECO:0008006" key="4">
    <source>
        <dbReference type="Google" id="ProtNLM"/>
    </source>
</evidence>
<reference evidence="3" key="1">
    <citation type="submission" date="2018-04" db="EMBL/GenBank/DDBJ databases">
        <authorList>
            <person name="Lucker S."/>
            <person name="Sakoula D."/>
        </authorList>
    </citation>
    <scope>NUCLEOTIDE SEQUENCE [LARGE SCALE GENOMIC DNA]</scope>
</reference>
<accession>A0A330L1G3</accession>
<organism evidence="2 3">
    <name type="scientific">Nitrospira lenta</name>
    <dbReference type="NCBI Taxonomy" id="1436998"/>
    <lineage>
        <taxon>Bacteria</taxon>
        <taxon>Pseudomonadati</taxon>
        <taxon>Nitrospirota</taxon>
        <taxon>Nitrospiria</taxon>
        <taxon>Nitrospirales</taxon>
        <taxon>Nitrospiraceae</taxon>
        <taxon>Nitrospira</taxon>
    </lineage>
</organism>